<proteinExistence type="predicted"/>
<organism evidence="2 3">
    <name type="scientific">Corchorus olitorius</name>
    <dbReference type="NCBI Taxonomy" id="93759"/>
    <lineage>
        <taxon>Eukaryota</taxon>
        <taxon>Viridiplantae</taxon>
        <taxon>Streptophyta</taxon>
        <taxon>Embryophyta</taxon>
        <taxon>Tracheophyta</taxon>
        <taxon>Spermatophyta</taxon>
        <taxon>Magnoliopsida</taxon>
        <taxon>eudicotyledons</taxon>
        <taxon>Gunneridae</taxon>
        <taxon>Pentapetalae</taxon>
        <taxon>rosids</taxon>
        <taxon>malvids</taxon>
        <taxon>Malvales</taxon>
        <taxon>Malvaceae</taxon>
        <taxon>Grewioideae</taxon>
        <taxon>Apeibeae</taxon>
        <taxon>Corchorus</taxon>
    </lineage>
</organism>
<dbReference type="EMBL" id="AWUE01014926">
    <property type="protein sequence ID" value="OMP00658.1"/>
    <property type="molecule type" value="Genomic_DNA"/>
</dbReference>
<evidence type="ECO:0000256" key="1">
    <source>
        <dbReference type="SAM" id="MobiDB-lite"/>
    </source>
</evidence>
<dbReference type="Proteomes" id="UP000187203">
    <property type="component" value="Unassembled WGS sequence"/>
</dbReference>
<protein>
    <submittedName>
        <fullName evidence="2">Uncharacterized protein</fullName>
    </submittedName>
</protein>
<comment type="caution">
    <text evidence="2">The sequence shown here is derived from an EMBL/GenBank/DDBJ whole genome shotgun (WGS) entry which is preliminary data.</text>
</comment>
<accession>A0A1R3K0Z9</accession>
<keyword evidence="3" id="KW-1185">Reference proteome</keyword>
<sequence length="119" mass="12884">MTKFKAEITVKILIEQATDSDSRNANILIAREGSCASVNSYSILNEEIMTGEVEPAGRGAQPLINVTPSPAENKNNALCDMMGEEEQSHNDNPLNVTPGEKTNKLLSENLEISKALPTK</sequence>
<dbReference type="AlphaFoldDB" id="A0A1R3K0Z9"/>
<name>A0A1R3K0Z9_9ROSI</name>
<evidence type="ECO:0000313" key="3">
    <source>
        <dbReference type="Proteomes" id="UP000187203"/>
    </source>
</evidence>
<gene>
    <name evidence="2" type="ORF">COLO4_12510</name>
</gene>
<feature type="region of interest" description="Disordered" evidence="1">
    <location>
        <begin position="84"/>
        <end position="119"/>
    </location>
</feature>
<evidence type="ECO:0000313" key="2">
    <source>
        <dbReference type="EMBL" id="OMP00658.1"/>
    </source>
</evidence>
<reference evidence="3" key="1">
    <citation type="submission" date="2013-09" db="EMBL/GenBank/DDBJ databases">
        <title>Corchorus olitorius genome sequencing.</title>
        <authorList>
            <person name="Alam M."/>
            <person name="Haque M.S."/>
            <person name="Islam M.S."/>
            <person name="Emdad E.M."/>
            <person name="Islam M.M."/>
            <person name="Ahmed B."/>
            <person name="Halim A."/>
            <person name="Hossen Q.M.M."/>
            <person name="Hossain M.Z."/>
            <person name="Ahmed R."/>
            <person name="Khan M.M."/>
            <person name="Islam R."/>
            <person name="Rashid M.M."/>
            <person name="Khan S.A."/>
            <person name="Rahman M.S."/>
            <person name="Alam M."/>
            <person name="Yahiya A.S."/>
            <person name="Khan M.S."/>
            <person name="Azam M.S."/>
            <person name="Haque T."/>
            <person name="Lashkar M.Z.H."/>
            <person name="Akhand A.I."/>
            <person name="Morshed G."/>
            <person name="Roy S."/>
            <person name="Uddin K.S."/>
            <person name="Rabeya T."/>
            <person name="Hossain A.S."/>
            <person name="Chowdhury A."/>
            <person name="Snigdha A.R."/>
            <person name="Mortoza M.S."/>
            <person name="Matin S.A."/>
            <person name="Hoque S.M.E."/>
            <person name="Islam M.K."/>
            <person name="Roy D.K."/>
            <person name="Haider R."/>
            <person name="Moosa M.M."/>
            <person name="Elias S.M."/>
            <person name="Hasan A.M."/>
            <person name="Jahan S."/>
            <person name="Shafiuddin M."/>
            <person name="Mahmood N."/>
            <person name="Shommy N.S."/>
        </authorList>
    </citation>
    <scope>NUCLEOTIDE SEQUENCE [LARGE SCALE GENOMIC DNA]</scope>
    <source>
        <strain evidence="3">cv. O-4</strain>
    </source>
</reference>